<evidence type="ECO:0000256" key="1">
    <source>
        <dbReference type="SAM" id="SignalP"/>
    </source>
</evidence>
<evidence type="ECO:0000313" key="3">
    <source>
        <dbReference type="Proteomes" id="UP001057520"/>
    </source>
</evidence>
<sequence length="418" mass="43797">MRRLLCLLAAAAIAGSAYAQAPDPWAGDGGVTPFYRWTGATPAGPGRMLRTEAIPAGQSLAGAGRAERILYSSTDWLDAKTMVTVSGAVFFPKGTPPAGGWPLIAWAHGTTGVADVCAPSFMPRSERDQQYLSAWLAAGYAIVATDYAGLGTPGPHPYLQSRSEGLAVLDSARAALKAYPGLLANKVVTMGQSQGSGAAIAAAWLAPTYAPDLRIKGTVATGLVAHTNNTRGAPQEPVPSLYTDRDAGGNAAYEILYFLGTVRSIDPKGIRAEDYISPAGRPLLEKAQTTCMGGLRTFAREIALPVEKLYSQAIAALEARADGLSDFPDVDIKTPVFVGTGLADSDAQAVSQYNFVSAMCAAGTTVEWRYYPGATHMSAVMRSRADSPAFVEKVLSDRTVTNLCPSLVPPGPLQEPEG</sequence>
<dbReference type="PANTHER" id="PTHR34853">
    <property type="match status" value="1"/>
</dbReference>
<feature type="signal peptide" evidence="1">
    <location>
        <begin position="1"/>
        <end position="19"/>
    </location>
</feature>
<keyword evidence="1" id="KW-0732">Signal</keyword>
<organism evidence="2 3">
    <name type="scientific">Caulobacter segnis</name>
    <dbReference type="NCBI Taxonomy" id="88688"/>
    <lineage>
        <taxon>Bacteria</taxon>
        <taxon>Pseudomonadati</taxon>
        <taxon>Pseudomonadota</taxon>
        <taxon>Alphaproteobacteria</taxon>
        <taxon>Caulobacterales</taxon>
        <taxon>Caulobacteraceae</taxon>
        <taxon>Caulobacter</taxon>
    </lineage>
</organism>
<keyword evidence="3" id="KW-1185">Reference proteome</keyword>
<dbReference type="EMBL" id="CP096040">
    <property type="protein sequence ID" value="USQ95355.1"/>
    <property type="molecule type" value="Genomic_DNA"/>
</dbReference>
<gene>
    <name evidence="2" type="ORF">MZV50_22850</name>
</gene>
<dbReference type="InterPro" id="IPR029058">
    <property type="entry name" value="AB_hydrolase_fold"/>
</dbReference>
<dbReference type="PANTHER" id="PTHR34853:SF1">
    <property type="entry name" value="LIPASE 5"/>
    <property type="match status" value="1"/>
</dbReference>
<proteinExistence type="predicted"/>
<dbReference type="Pfam" id="PF03583">
    <property type="entry name" value="LIP"/>
    <property type="match status" value="1"/>
</dbReference>
<dbReference type="SUPFAM" id="SSF53474">
    <property type="entry name" value="alpha/beta-Hydrolases"/>
    <property type="match status" value="1"/>
</dbReference>
<dbReference type="InterPro" id="IPR005152">
    <property type="entry name" value="Lipase_secreted"/>
</dbReference>
<dbReference type="Proteomes" id="UP001057520">
    <property type="component" value="Chromosome"/>
</dbReference>
<reference evidence="2 3" key="1">
    <citation type="submission" date="2022-04" db="EMBL/GenBank/DDBJ databases">
        <title>Genome sequence of soybean root-associated Caulobacter segnis RL271.</title>
        <authorList>
            <person name="Longley R."/>
            <person name="Bonito G."/>
            <person name="Trigodet F."/>
            <person name="Crosson S."/>
            <person name="Fiebig A."/>
        </authorList>
    </citation>
    <scope>NUCLEOTIDE SEQUENCE [LARGE SCALE GENOMIC DNA]</scope>
    <source>
        <strain evidence="2 3">RL271</strain>
    </source>
</reference>
<dbReference type="PIRSF" id="PIRSF029171">
    <property type="entry name" value="Esterase_LipA"/>
    <property type="match status" value="1"/>
</dbReference>
<feature type="chain" id="PRO_5047351045" evidence="1">
    <location>
        <begin position="20"/>
        <end position="418"/>
    </location>
</feature>
<accession>A0ABY4ZRR1</accession>
<protein>
    <submittedName>
        <fullName evidence="2">Lipase family protein</fullName>
    </submittedName>
</protein>
<name>A0ABY4ZRR1_9CAUL</name>
<dbReference type="Gene3D" id="3.40.50.1820">
    <property type="entry name" value="alpha/beta hydrolase"/>
    <property type="match status" value="2"/>
</dbReference>
<evidence type="ECO:0000313" key="2">
    <source>
        <dbReference type="EMBL" id="USQ95355.1"/>
    </source>
</evidence>